<feature type="binding site" evidence="4">
    <location>
        <begin position="15"/>
        <end position="17"/>
    </location>
    <ligand>
        <name>N(1)-(5-phospho-beta-D-ribosyl)glycinamide</name>
        <dbReference type="ChEBI" id="CHEBI:143788"/>
    </ligand>
</feature>
<comment type="caution">
    <text evidence="6">The sequence shown here is derived from an EMBL/GenBank/DDBJ whole genome shotgun (WGS) entry which is preliminary data.</text>
</comment>
<dbReference type="Gene3D" id="3.40.50.170">
    <property type="entry name" value="Formyl transferase, N-terminal domain"/>
    <property type="match status" value="1"/>
</dbReference>
<dbReference type="HAMAP" id="MF_01930">
    <property type="entry name" value="PurN"/>
    <property type="match status" value="1"/>
</dbReference>
<dbReference type="PANTHER" id="PTHR43369">
    <property type="entry name" value="PHOSPHORIBOSYLGLYCINAMIDE FORMYLTRANSFERASE"/>
    <property type="match status" value="1"/>
</dbReference>
<protein>
    <recommendedName>
        <fullName evidence="4">Phosphoribosylglycinamide formyltransferase</fullName>
        <ecNumber evidence="4">2.1.2.2</ecNumber>
    </recommendedName>
    <alternativeName>
        <fullName evidence="4">5'-phosphoribosylglycinamide transformylase</fullName>
    </alternativeName>
    <alternativeName>
        <fullName evidence="4">GAR transformylase</fullName>
        <shortName evidence="4">GART</shortName>
    </alternativeName>
</protein>
<dbReference type="Proteomes" id="UP001501337">
    <property type="component" value="Unassembled WGS sequence"/>
</dbReference>
<evidence type="ECO:0000256" key="4">
    <source>
        <dbReference type="HAMAP-Rule" id="MF_01930"/>
    </source>
</evidence>
<comment type="caution">
    <text evidence="4">Lacks conserved residue(s) required for the propagation of feature annotation.</text>
</comment>
<evidence type="ECO:0000256" key="1">
    <source>
        <dbReference type="ARBA" id="ARBA00005054"/>
    </source>
</evidence>
<comment type="function">
    <text evidence="4">Catalyzes the transfer of a formyl group from 10-formyltetrahydrofolate to 5-phospho-ribosyl-glycinamide (GAR), producing 5-phospho-ribosyl-N-formylglycinamide (FGAR) and tetrahydrofolate.</text>
</comment>
<gene>
    <name evidence="4 6" type="primary">purN</name>
    <name evidence="6" type="ORF">GCM10022278_17060</name>
</gene>
<evidence type="ECO:0000256" key="3">
    <source>
        <dbReference type="ARBA" id="ARBA00022755"/>
    </source>
</evidence>
<keyword evidence="7" id="KW-1185">Reference proteome</keyword>
<comment type="catalytic activity">
    <reaction evidence="4">
        <text>N(1)-(5-phospho-beta-D-ribosyl)glycinamide + (6R)-10-formyltetrahydrofolate = N(2)-formyl-N(1)-(5-phospho-beta-D-ribosyl)glycinamide + (6S)-5,6,7,8-tetrahydrofolate + H(+)</text>
        <dbReference type="Rhea" id="RHEA:15053"/>
        <dbReference type="ChEBI" id="CHEBI:15378"/>
        <dbReference type="ChEBI" id="CHEBI:57453"/>
        <dbReference type="ChEBI" id="CHEBI:143788"/>
        <dbReference type="ChEBI" id="CHEBI:147286"/>
        <dbReference type="ChEBI" id="CHEBI:195366"/>
        <dbReference type="EC" id="2.1.2.2"/>
    </reaction>
</comment>
<dbReference type="PANTHER" id="PTHR43369:SF2">
    <property type="entry name" value="PHOSPHORIBOSYLGLYCINAMIDE FORMYLTRANSFERASE"/>
    <property type="match status" value="1"/>
</dbReference>
<evidence type="ECO:0000313" key="6">
    <source>
        <dbReference type="EMBL" id="GAA3959372.1"/>
    </source>
</evidence>
<dbReference type="InterPro" id="IPR004607">
    <property type="entry name" value="GART"/>
</dbReference>
<feature type="active site" description="Proton donor" evidence="4">
    <location>
        <position position="112"/>
    </location>
</feature>
<feature type="binding site" evidence="4">
    <location>
        <position position="110"/>
    </location>
    <ligand>
        <name>(6R)-10-formyltetrahydrofolate</name>
        <dbReference type="ChEBI" id="CHEBI:195366"/>
    </ligand>
</feature>
<dbReference type="CDD" id="cd08645">
    <property type="entry name" value="FMT_core_GART"/>
    <property type="match status" value="1"/>
</dbReference>
<evidence type="ECO:0000313" key="7">
    <source>
        <dbReference type="Proteomes" id="UP001501337"/>
    </source>
</evidence>
<dbReference type="SUPFAM" id="SSF53328">
    <property type="entry name" value="Formyltransferase"/>
    <property type="match status" value="1"/>
</dbReference>
<feature type="site" description="Raises pKa of active site His" evidence="4">
    <location>
        <position position="152"/>
    </location>
</feature>
<sequence length="238" mass="25433">MSTSFRLVVLISGNGSNLQAILDAIDTGRLKARLAAVISNRADAYGLQRAAAAGVPAEVLAHGDFADREAFDAALAARIESHEPDIIVAAGFMRIFSAGFVDRFAGRIINVHPSLLPAYTGLRTHQRVLDDLGNGGAALHGCSVHFVTGDLDGGPCIAQATVPVLQSDTADSLAQRVHVQEHQLLPQVLVWLSEGRVGYDRDIAMPDRLTLDGQLLPPCGLRIDNVFRNEVDSHDAQD</sequence>
<comment type="pathway">
    <text evidence="1 4">Purine metabolism; IMP biosynthesis via de novo pathway; N(2)-formyl-N(1)-(5-phospho-D-ribosyl)glycinamide from N(1)-(5-phospho-D-ribosyl)glycinamide (10-formyl THF route): step 1/1.</text>
</comment>
<accession>A0ABP7P410</accession>
<dbReference type="EC" id="2.1.2.2" evidence="4"/>
<evidence type="ECO:0000259" key="5">
    <source>
        <dbReference type="Pfam" id="PF00551"/>
    </source>
</evidence>
<dbReference type="InterPro" id="IPR036477">
    <property type="entry name" value="Formyl_transf_N_sf"/>
</dbReference>
<dbReference type="NCBIfam" id="TIGR00639">
    <property type="entry name" value="PurN"/>
    <property type="match status" value="1"/>
</dbReference>
<proteinExistence type="inferred from homology"/>
<comment type="similarity">
    <text evidence="4">Belongs to the GART family.</text>
</comment>
<reference evidence="7" key="1">
    <citation type="journal article" date="2019" name="Int. J. Syst. Evol. Microbiol.">
        <title>The Global Catalogue of Microorganisms (GCM) 10K type strain sequencing project: providing services to taxonomists for standard genome sequencing and annotation.</title>
        <authorList>
            <consortium name="The Broad Institute Genomics Platform"/>
            <consortium name="The Broad Institute Genome Sequencing Center for Infectious Disease"/>
            <person name="Wu L."/>
            <person name="Ma J."/>
        </authorList>
    </citation>
    <scope>NUCLEOTIDE SEQUENCE [LARGE SCALE GENOMIC DNA]</scope>
    <source>
        <strain evidence="7">JCM 17555</strain>
    </source>
</reference>
<dbReference type="EMBL" id="BAABBO010000007">
    <property type="protein sequence ID" value="GAA3959372.1"/>
    <property type="molecule type" value="Genomic_DNA"/>
</dbReference>
<keyword evidence="3 4" id="KW-0658">Purine biosynthesis</keyword>
<feature type="binding site" evidence="4">
    <location>
        <position position="68"/>
    </location>
    <ligand>
        <name>(6R)-10-formyltetrahydrofolate</name>
        <dbReference type="ChEBI" id="CHEBI:195366"/>
    </ligand>
</feature>
<dbReference type="RefSeq" id="WP_344805291.1">
    <property type="nucleotide sequence ID" value="NZ_BAABBO010000007.1"/>
</dbReference>
<keyword evidence="2 4" id="KW-0808">Transferase</keyword>
<dbReference type="Pfam" id="PF00551">
    <property type="entry name" value="Formyl_trans_N"/>
    <property type="match status" value="1"/>
</dbReference>
<evidence type="ECO:0000256" key="2">
    <source>
        <dbReference type="ARBA" id="ARBA00022679"/>
    </source>
</evidence>
<name>A0ABP7P410_9GAMM</name>
<dbReference type="InterPro" id="IPR002376">
    <property type="entry name" value="Formyl_transf_N"/>
</dbReference>
<organism evidence="6 7">
    <name type="scientific">Allohahella marinimesophila</name>
    <dbReference type="NCBI Taxonomy" id="1054972"/>
    <lineage>
        <taxon>Bacteria</taxon>
        <taxon>Pseudomonadati</taxon>
        <taxon>Pseudomonadota</taxon>
        <taxon>Gammaproteobacteria</taxon>
        <taxon>Oceanospirillales</taxon>
        <taxon>Hahellaceae</taxon>
        <taxon>Allohahella</taxon>
    </lineage>
</organism>
<feature type="domain" description="Formyl transferase N-terminal" evidence="5">
    <location>
        <begin position="6"/>
        <end position="189"/>
    </location>
</feature>